<evidence type="ECO:0000256" key="4">
    <source>
        <dbReference type="ARBA" id="ARBA00022722"/>
    </source>
</evidence>
<keyword evidence="7 13" id="KW-0255">Endonuclease</keyword>
<feature type="region of interest" description="Disordered" evidence="14">
    <location>
        <begin position="480"/>
        <end position="507"/>
    </location>
</feature>
<evidence type="ECO:0000256" key="3">
    <source>
        <dbReference type="ARBA" id="ARBA00022490"/>
    </source>
</evidence>
<dbReference type="AlphaFoldDB" id="A0A8S9YNX1"/>
<feature type="compositionally biased region" description="Acidic residues" evidence="14">
    <location>
        <begin position="437"/>
        <end position="450"/>
    </location>
</feature>
<comment type="similarity">
    <text evidence="2 13">Belongs to the ANKZF1/VMS1 family.</text>
</comment>
<evidence type="ECO:0000256" key="13">
    <source>
        <dbReference type="PROSITE-ProRule" id="PRU01389"/>
    </source>
</evidence>
<protein>
    <submittedName>
        <fullName evidence="16">Ankyrin repeat and zinc finger domain-containing protein 1</fullName>
    </submittedName>
</protein>
<comment type="caution">
    <text evidence="16">The sequence shown here is derived from an EMBL/GenBank/DDBJ whole genome shotgun (WGS) entry which is preliminary data.</text>
</comment>
<dbReference type="PANTHER" id="PTHR16036:SF2">
    <property type="entry name" value="TRNA ENDONUCLEASE ANKZF1"/>
    <property type="match status" value="1"/>
</dbReference>
<sequence length="804" mass="90136">MSSKAGIIDRQCKRTCDRFCLFDQKIAVEKLTGLTLLAETIDNISHNRASPTRTDLTSSNYVSVQDKFVCQTCNVDLLDTQTMREHFKGDWHLCNVNRGLTRQEPFSAEQYKEYLETSNFELHIPVGSATTSVEDQSPAEPPLSASSHKQMIYFRNKCGEIIGINRCILFTRKRFPTNLDDLLSCVTRVRQSRRWAVLLYSGGKFAGGIFDGLNEVAHKTLHRYTVRAKQGGGQTTYDATNSAMGAAKSAGANLRRHGEIAIRNDISHLLHNVWRRHLQACQFIFLWSPRAHRNIFFNPPSTSLDTPSSDIAVTTNGSTTVSPLLTPAEPDPLATLACQLKLGMVADDLRVYRVPCRTKHITYAQVREIHKELSTFDVYDSHANLGFLTQSRRKQLRSLSESGEDTLLETKSGRFIYGPLSMLSPKSTKVPLSDQSDTSDAEEENEDLETETCSLSSSLEDLVPEVADKLSCSSSTDIPISEPLDTVIPSENDARPSSSVVAKGTTTSSKDQEDIYTIYQNWHRRLRVAVASGDYLVLRSLLPDHYRVTKPPTDDSLVTTAPSHLQSSSVSHNSVESEATSFCNEASLPPVDVCLRLLNHPLGEGQTTLLHFAVEFQSDTNVLNFLLECGCDPALQNVEGITPYMLACRLRKKTLTQVFRRFRFFHPTQYDYEKAQIPAPLDPAQELARAERERERLRKQRQRAKENKAAERAQLEKQRQEAAEQERFRALSDREKRALVAERRILASKSTPGAGENTQVFSRCFQCACDISGKVPFTYLDFNFCTPACLRAHRLSSSDKSVAS</sequence>
<dbReference type="PANTHER" id="PTHR16036">
    <property type="entry name" value="ANKYRIN REPEAT AND ZINC FINGER DOMAIN-CONTAINING PROTEIN 1"/>
    <property type="match status" value="1"/>
</dbReference>
<evidence type="ECO:0000256" key="8">
    <source>
        <dbReference type="ARBA" id="ARBA00022771"/>
    </source>
</evidence>
<feature type="region of interest" description="Disordered" evidence="14">
    <location>
        <begin position="426"/>
        <end position="456"/>
    </location>
</feature>
<dbReference type="InterPro" id="IPR041540">
    <property type="entry name" value="VATC"/>
</dbReference>
<comment type="subcellular location">
    <subcellularLocation>
        <location evidence="1">Cytoplasm</location>
    </subcellularLocation>
</comment>
<dbReference type="GO" id="GO:0005737">
    <property type="term" value="C:cytoplasm"/>
    <property type="evidence" value="ECO:0007669"/>
    <property type="project" value="UniProtKB-SubCell"/>
</dbReference>
<evidence type="ECO:0000313" key="17">
    <source>
        <dbReference type="Proteomes" id="UP000822476"/>
    </source>
</evidence>
<dbReference type="Pfam" id="PF18716">
    <property type="entry name" value="VATC"/>
    <property type="match status" value="1"/>
</dbReference>
<feature type="domain" description="VLRF1" evidence="15">
    <location>
        <begin position="191"/>
        <end position="336"/>
    </location>
</feature>
<evidence type="ECO:0000256" key="2">
    <source>
        <dbReference type="ARBA" id="ARBA00009262"/>
    </source>
</evidence>
<keyword evidence="4 13" id="KW-0540">Nuclease</keyword>
<dbReference type="GO" id="GO:0004519">
    <property type="term" value="F:endonuclease activity"/>
    <property type="evidence" value="ECO:0007669"/>
    <property type="project" value="UniProtKB-KW"/>
</dbReference>
<evidence type="ECO:0000256" key="11">
    <source>
        <dbReference type="ARBA" id="ARBA00023043"/>
    </source>
</evidence>
<dbReference type="EMBL" id="JTDE01003120">
    <property type="protein sequence ID" value="KAF7256442.1"/>
    <property type="molecule type" value="Genomic_DNA"/>
</dbReference>
<keyword evidence="9 13" id="KW-0378">Hydrolase</keyword>
<dbReference type="Pfam" id="PF18826">
    <property type="entry name" value="bVLRF1"/>
    <property type="match status" value="1"/>
</dbReference>
<dbReference type="InterPro" id="IPR047139">
    <property type="entry name" value="ANKZ1/VMS1"/>
</dbReference>
<evidence type="ECO:0000256" key="10">
    <source>
        <dbReference type="ARBA" id="ARBA00022833"/>
    </source>
</evidence>
<dbReference type="Gene3D" id="1.25.40.20">
    <property type="entry name" value="Ankyrin repeat-containing domain"/>
    <property type="match status" value="1"/>
</dbReference>
<keyword evidence="17" id="KW-1185">Reference proteome</keyword>
<dbReference type="PROSITE" id="PS52044">
    <property type="entry name" value="VLRF1"/>
    <property type="match status" value="1"/>
</dbReference>
<dbReference type="InterPro" id="IPR041175">
    <property type="entry name" value="VLRF1/Vms1"/>
</dbReference>
<feature type="compositionally biased region" description="Polar residues" evidence="14">
    <location>
        <begin position="495"/>
        <end position="507"/>
    </location>
</feature>
<accession>A0A8S9YNX1</accession>
<dbReference type="OrthoDB" id="429841at2759"/>
<dbReference type="GO" id="GO:0036503">
    <property type="term" value="P:ERAD pathway"/>
    <property type="evidence" value="ECO:0007669"/>
    <property type="project" value="TreeGrafter"/>
</dbReference>
<organism evidence="16 17">
    <name type="scientific">Paragonimus skrjabini miyazakii</name>
    <dbReference type="NCBI Taxonomy" id="59628"/>
    <lineage>
        <taxon>Eukaryota</taxon>
        <taxon>Metazoa</taxon>
        <taxon>Spiralia</taxon>
        <taxon>Lophotrochozoa</taxon>
        <taxon>Platyhelminthes</taxon>
        <taxon>Trematoda</taxon>
        <taxon>Digenea</taxon>
        <taxon>Plagiorchiida</taxon>
        <taxon>Troglotremata</taxon>
        <taxon>Troglotrematidae</taxon>
        <taxon>Paragonimus</taxon>
    </lineage>
</organism>
<evidence type="ECO:0000256" key="9">
    <source>
        <dbReference type="ARBA" id="ARBA00022801"/>
    </source>
</evidence>
<keyword evidence="8" id="KW-0863">Zinc-finger</keyword>
<comment type="domain">
    <text evidence="13">The VLRF1 domain mediates binding to the 60S ribosomal subunit.</text>
</comment>
<gene>
    <name evidence="16" type="ORF">EG68_05683</name>
</gene>
<evidence type="ECO:0000256" key="5">
    <source>
        <dbReference type="ARBA" id="ARBA00022723"/>
    </source>
</evidence>
<dbReference type="Proteomes" id="UP000822476">
    <property type="component" value="Unassembled WGS sequence"/>
</dbReference>
<keyword evidence="5" id="KW-0479">Metal-binding</keyword>
<dbReference type="GO" id="GO:0016787">
    <property type="term" value="F:hydrolase activity"/>
    <property type="evidence" value="ECO:0007669"/>
    <property type="project" value="UniProtKB-KW"/>
</dbReference>
<evidence type="ECO:0000256" key="12">
    <source>
        <dbReference type="ARBA" id="ARBA00023054"/>
    </source>
</evidence>
<keyword evidence="12" id="KW-0175">Coiled coil</keyword>
<dbReference type="InterPro" id="IPR036770">
    <property type="entry name" value="Ankyrin_rpt-contain_sf"/>
</dbReference>
<evidence type="ECO:0000256" key="6">
    <source>
        <dbReference type="ARBA" id="ARBA00022737"/>
    </source>
</evidence>
<evidence type="ECO:0000259" key="15">
    <source>
        <dbReference type="PROSITE" id="PS52044"/>
    </source>
</evidence>
<keyword evidence="10" id="KW-0862">Zinc</keyword>
<evidence type="ECO:0000256" key="14">
    <source>
        <dbReference type="SAM" id="MobiDB-lite"/>
    </source>
</evidence>
<feature type="active site" evidence="13">
    <location>
        <position position="234"/>
    </location>
</feature>
<evidence type="ECO:0000256" key="1">
    <source>
        <dbReference type="ARBA" id="ARBA00004496"/>
    </source>
</evidence>
<reference evidence="16" key="1">
    <citation type="submission" date="2019-07" db="EMBL/GenBank/DDBJ databases">
        <title>Annotation for the trematode Paragonimus miyazaki's.</title>
        <authorList>
            <person name="Choi Y.-J."/>
        </authorList>
    </citation>
    <scope>NUCLEOTIDE SEQUENCE</scope>
    <source>
        <strain evidence="16">Japan</strain>
    </source>
</reference>
<dbReference type="SUPFAM" id="SSF48403">
    <property type="entry name" value="Ankyrin repeat"/>
    <property type="match status" value="1"/>
</dbReference>
<proteinExistence type="inferred from homology"/>
<keyword evidence="11" id="KW-0040">ANK repeat</keyword>
<dbReference type="GO" id="GO:0008270">
    <property type="term" value="F:zinc ion binding"/>
    <property type="evidence" value="ECO:0007669"/>
    <property type="project" value="UniProtKB-KW"/>
</dbReference>
<name>A0A8S9YNX1_9TREM</name>
<keyword evidence="6" id="KW-0677">Repeat</keyword>
<feature type="compositionally biased region" description="Basic and acidic residues" evidence="14">
    <location>
        <begin position="703"/>
        <end position="729"/>
    </location>
</feature>
<evidence type="ECO:0000256" key="7">
    <source>
        <dbReference type="ARBA" id="ARBA00022759"/>
    </source>
</evidence>
<keyword evidence="3 13" id="KW-0963">Cytoplasm</keyword>
<evidence type="ECO:0000313" key="16">
    <source>
        <dbReference type="EMBL" id="KAF7256442.1"/>
    </source>
</evidence>
<feature type="region of interest" description="Disordered" evidence="14">
    <location>
        <begin position="681"/>
        <end position="729"/>
    </location>
</feature>